<reference evidence="3" key="1">
    <citation type="submission" date="2015-08" db="EMBL/GenBank/DDBJ databases">
        <title>Complete Genome Sequence of Azospirillum thiophilum BV-S.</title>
        <authorList>
            <person name="Fomenkov A."/>
            <person name="Vincze T."/>
            <person name="Grabovich M."/>
            <person name="Dubinina G."/>
            <person name="Orlova M."/>
            <person name="Belousova E."/>
            <person name="Roberts R.J."/>
        </authorList>
    </citation>
    <scope>NUCLEOTIDE SEQUENCE [LARGE SCALE GENOMIC DNA]</scope>
    <source>
        <strain evidence="3">BV-S</strain>
    </source>
</reference>
<dbReference type="SUPFAM" id="SSF89155">
    <property type="entry name" value="TorD-like"/>
    <property type="match status" value="1"/>
</dbReference>
<dbReference type="PANTHER" id="PTHR34227">
    <property type="entry name" value="CHAPERONE PROTEIN YCDY"/>
    <property type="match status" value="1"/>
</dbReference>
<dbReference type="AlphaFoldDB" id="A0AAC8W2U8"/>
<proteinExistence type="predicted"/>
<gene>
    <name evidence="2" type="ORF">AL072_23915</name>
</gene>
<evidence type="ECO:0000313" key="3">
    <source>
        <dbReference type="Proteomes" id="UP000069935"/>
    </source>
</evidence>
<protein>
    <submittedName>
        <fullName evidence="2">Molecular chaperone TorD</fullName>
    </submittedName>
</protein>
<evidence type="ECO:0000313" key="2">
    <source>
        <dbReference type="EMBL" id="ALG74058.1"/>
    </source>
</evidence>
<dbReference type="KEGG" id="ati:AL072_23915"/>
<dbReference type="Gene3D" id="1.10.3480.10">
    <property type="entry name" value="TorD-like"/>
    <property type="match status" value="1"/>
</dbReference>
<dbReference type="InterPro" id="IPR036411">
    <property type="entry name" value="TorD-like_sf"/>
</dbReference>
<evidence type="ECO:0000256" key="1">
    <source>
        <dbReference type="ARBA" id="ARBA00023186"/>
    </source>
</evidence>
<sequence length="210" mass="22658">MTIHDPETGADGARADVYRLLALTLAAPPSASLLALLGGLSGDATPLGQAFDDLASRARDGDSQLVQARAEREFNALFIGVVQGELVPYASYYRTGFLTDRPLAAVRADLQALGLERAPGVSEPEDHIAALCEVMAVLIREGADPAVQWHMLDSHLAPWAGRFFQDLERAESADFYRPVGTVGRLFLQIEAEIRQEASAQPNRMLEGTDA</sequence>
<dbReference type="InterPro" id="IPR050289">
    <property type="entry name" value="TorD/DmsD_chaperones"/>
</dbReference>
<dbReference type="RefSeq" id="WP_045583625.1">
    <property type="nucleotide sequence ID" value="NZ_CP012404.1"/>
</dbReference>
<dbReference type="PANTHER" id="PTHR34227:SF1">
    <property type="entry name" value="DIMETHYL SULFOXIDE REDUCTASE CHAPERONE-RELATED"/>
    <property type="match status" value="1"/>
</dbReference>
<dbReference type="EMBL" id="CP012404">
    <property type="protein sequence ID" value="ALG74058.1"/>
    <property type="molecule type" value="Genomic_DNA"/>
</dbReference>
<accession>A0AAC8W2U8</accession>
<keyword evidence="3" id="KW-1185">Reference proteome</keyword>
<dbReference type="Pfam" id="PF02613">
    <property type="entry name" value="Nitrate_red_del"/>
    <property type="match status" value="1"/>
</dbReference>
<dbReference type="InterPro" id="IPR020945">
    <property type="entry name" value="DMSO/NO3_reduct_chaperone"/>
</dbReference>
<keyword evidence="1" id="KW-0143">Chaperone</keyword>
<name>A0AAC8W2U8_9PROT</name>
<dbReference type="Proteomes" id="UP000069935">
    <property type="component" value="Chromosome 4"/>
</dbReference>
<reference evidence="2 3" key="2">
    <citation type="journal article" date="2016" name="Genome Announc.">
        <title>Complete Genome Sequence of a Strain of Azospirillum thiophilum Isolated from a Sulfide Spring.</title>
        <authorList>
            <person name="Fomenkov A."/>
            <person name="Vincze T."/>
            <person name="Grabovich M."/>
            <person name="Anton B.P."/>
            <person name="Dubinina G."/>
            <person name="Orlova M."/>
            <person name="Belousova E."/>
            <person name="Roberts R.J."/>
        </authorList>
    </citation>
    <scope>NUCLEOTIDE SEQUENCE [LARGE SCALE GENOMIC DNA]</scope>
    <source>
        <strain evidence="2 3">BV-S</strain>
    </source>
</reference>
<organism evidence="2 3">
    <name type="scientific">Azospirillum thiophilum</name>
    <dbReference type="NCBI Taxonomy" id="528244"/>
    <lineage>
        <taxon>Bacteria</taxon>
        <taxon>Pseudomonadati</taxon>
        <taxon>Pseudomonadota</taxon>
        <taxon>Alphaproteobacteria</taxon>
        <taxon>Rhodospirillales</taxon>
        <taxon>Azospirillaceae</taxon>
        <taxon>Azospirillum</taxon>
    </lineage>
</organism>